<name>A0A6I8W1N5_DROPS</name>
<feature type="compositionally biased region" description="Low complexity" evidence="5">
    <location>
        <begin position="1038"/>
        <end position="1050"/>
    </location>
</feature>
<feature type="compositionally biased region" description="Basic and acidic residues" evidence="5">
    <location>
        <begin position="853"/>
        <end position="932"/>
    </location>
</feature>
<dbReference type="KEGG" id="dpo:6902376"/>
<dbReference type="InParanoid" id="A0A6I8W1N5"/>
<reference evidence="9" key="1">
    <citation type="submission" date="2025-08" db="UniProtKB">
        <authorList>
            <consortium name="RefSeq"/>
        </authorList>
    </citation>
    <scope>IDENTIFICATION</scope>
    <source>
        <strain evidence="9">MV-25-SWS-2005</strain>
        <tissue evidence="9">Whole body</tissue>
    </source>
</reference>
<feature type="region of interest" description="Disordered" evidence="5">
    <location>
        <begin position="602"/>
        <end position="623"/>
    </location>
</feature>
<dbReference type="GO" id="GO:0005576">
    <property type="term" value="C:extracellular region"/>
    <property type="evidence" value="ECO:0007669"/>
    <property type="project" value="UniProtKB-SubCell"/>
</dbReference>
<sequence>MQPLPSWVQLLALALCVCQICALQTRPRTDDIDYELSEENEGSFTPQPLRPPPWQETPQPQVAPQEARVQVPGVGDIVGLRGYKTISNRPINAFLGVRYAQVGGGLGRFQQARPVPFQGRVDATTASPNCAQFPELQRLQTAEARGENVDDCLTLNIYAPEGARDLPVLVFVHGEMLFDGGAEEAQPDYVLENEVVLVSINYRLAPFGFLSALSEQLPGNVALSDIHLALEWLQRNLPYFGGNSGKVTLVGQAGGATLVHALSLSGRATNLFQQLILQSGTALNPYLIDERPLETLDTFARLARCPNAGRSLAPLYDCLSRLPTSQVVSAFEQLFQQNEARGLNFLGGFKLVVGDPLGYLPEHPAALAANSANSTVPMIVGAAKDASAFILSRFYDQIQRVQSQNVSDFINVVLRHTAPPSQHQLWLDWARREIFSQEHDRTASAYSVSQGLLELSNMILYRAPVVYSIRLSHKKSPVYLYTFDYRGEYHRFGHLDNPLPFGVDASLSDDSVYLFPYPPEASRLNPVDKSLSRALVTMWVNFAVTGIPNQNPGVWPKATSEYGPFLRFTNSRQNMLELDPHFGDGLYAPNLYGQYFNTTNSTTTATTTTTTTTTRRPYVYNPYPSWQQSPYGYNTTTTTSTTTTTTRRPTYAYNPYANWQQNRQPQPPQAFPRRPTDPAYERAQEIRRQQVIREQQEREQRLREQREREQQQQENQRREEEEREKQRLQEQREQEAQRELEKRYQLQREKLQREQLQREQLEREQREQEARDEWERNREPAQVNPEEQLEQREREQREWEQREREQREREQREREQREREQREREQREREQLEREQREREQPSQPAEQDERELEDREQQEREEQQRQQILEEQRRYYEERQRELQQLEQEQREQQAREQQEQQEQQQREQEQREQEEREQQEREQQQREQMEGGHQPYEPNQPEEDQESSRRPYPSYEDYVRRDDEEEPANYEPDSEQSLYRNYSEEQEREQQQREQLYREQQERERQSLNPTDDEEDQQDRRQPYQTYEEYLRVNAEAEAAVAAAAQEQTDPENDPSAYENYEDYIRAQEERQEAEERERAVQEGWEDSRPEYPGYRQFVRNHHNSPQNAKQLRRQQRPKL</sequence>
<dbReference type="Proteomes" id="UP000001819">
    <property type="component" value="Chromosome 4"/>
</dbReference>
<dbReference type="SUPFAM" id="SSF53474">
    <property type="entry name" value="alpha/beta-Hydrolases"/>
    <property type="match status" value="1"/>
</dbReference>
<accession>A0A6I8W1N5</accession>
<dbReference type="InterPro" id="IPR002018">
    <property type="entry name" value="CarbesteraseB"/>
</dbReference>
<evidence type="ECO:0000259" key="7">
    <source>
        <dbReference type="Pfam" id="PF00135"/>
    </source>
</evidence>
<feature type="chain" id="PRO_5026359179" evidence="6">
    <location>
        <begin position="23"/>
        <end position="1122"/>
    </location>
</feature>
<keyword evidence="4" id="KW-0325">Glycoprotein</keyword>
<dbReference type="Pfam" id="PF00135">
    <property type="entry name" value="COesterase"/>
    <property type="match status" value="1"/>
</dbReference>
<evidence type="ECO:0000256" key="3">
    <source>
        <dbReference type="ARBA" id="ARBA00023157"/>
    </source>
</evidence>
<keyword evidence="2" id="KW-0964">Secreted</keyword>
<dbReference type="PANTHER" id="PTHR43142">
    <property type="entry name" value="CARBOXYLIC ESTER HYDROLASE"/>
    <property type="match status" value="1"/>
</dbReference>
<comment type="subcellular location">
    <subcellularLocation>
        <location evidence="1">Secreted</location>
    </subcellularLocation>
</comment>
<evidence type="ECO:0000313" key="9">
    <source>
        <dbReference type="RefSeq" id="XP_033236629.1"/>
    </source>
</evidence>
<evidence type="ECO:0000313" key="8">
    <source>
        <dbReference type="Proteomes" id="UP000001819"/>
    </source>
</evidence>
<dbReference type="PROSITE" id="PS00941">
    <property type="entry name" value="CARBOXYLESTERASE_B_2"/>
    <property type="match status" value="1"/>
</dbReference>
<feature type="compositionally biased region" description="Basic and acidic residues" evidence="5">
    <location>
        <begin position="1065"/>
        <end position="1092"/>
    </location>
</feature>
<evidence type="ECO:0000256" key="5">
    <source>
        <dbReference type="SAM" id="MobiDB-lite"/>
    </source>
</evidence>
<feature type="region of interest" description="Disordered" evidence="5">
    <location>
        <begin position="38"/>
        <end position="61"/>
    </location>
</feature>
<keyword evidence="8" id="KW-1185">Reference proteome</keyword>
<evidence type="ECO:0000256" key="1">
    <source>
        <dbReference type="ARBA" id="ARBA00004613"/>
    </source>
</evidence>
<feature type="compositionally biased region" description="Basic and acidic residues" evidence="5">
    <location>
        <begin position="757"/>
        <end position="779"/>
    </location>
</feature>
<protein>
    <submittedName>
        <fullName evidence="9">Glutactin</fullName>
    </submittedName>
</protein>
<organism evidence="8 9">
    <name type="scientific">Drosophila pseudoobscura pseudoobscura</name>
    <name type="common">Fruit fly</name>
    <dbReference type="NCBI Taxonomy" id="46245"/>
    <lineage>
        <taxon>Eukaryota</taxon>
        <taxon>Metazoa</taxon>
        <taxon>Ecdysozoa</taxon>
        <taxon>Arthropoda</taxon>
        <taxon>Hexapoda</taxon>
        <taxon>Insecta</taxon>
        <taxon>Pterygota</taxon>
        <taxon>Neoptera</taxon>
        <taxon>Endopterygota</taxon>
        <taxon>Diptera</taxon>
        <taxon>Brachycera</taxon>
        <taxon>Muscomorpha</taxon>
        <taxon>Ephydroidea</taxon>
        <taxon>Drosophilidae</taxon>
        <taxon>Drosophila</taxon>
        <taxon>Sophophora</taxon>
    </lineage>
</organism>
<gene>
    <name evidence="9" type="primary">Glt</name>
</gene>
<dbReference type="Gene3D" id="3.40.50.1820">
    <property type="entry name" value="alpha/beta hydrolase"/>
    <property type="match status" value="1"/>
</dbReference>
<feature type="compositionally biased region" description="Acidic residues" evidence="5">
    <location>
        <begin position="965"/>
        <end position="976"/>
    </location>
</feature>
<feature type="region of interest" description="Disordered" evidence="5">
    <location>
        <begin position="697"/>
        <end position="730"/>
    </location>
</feature>
<proteinExistence type="predicted"/>
<dbReference type="AlphaFoldDB" id="A0A6I8W1N5"/>
<feature type="domain" description="Carboxylesterase type B" evidence="7">
    <location>
        <begin position="67"/>
        <end position="573"/>
    </location>
</feature>
<evidence type="ECO:0000256" key="2">
    <source>
        <dbReference type="ARBA" id="ARBA00022525"/>
    </source>
</evidence>
<feature type="signal peptide" evidence="6">
    <location>
        <begin position="1"/>
        <end position="22"/>
    </location>
</feature>
<feature type="region of interest" description="Disordered" evidence="5">
    <location>
        <begin position="757"/>
        <end position="1122"/>
    </location>
</feature>
<feature type="compositionally biased region" description="Basic and acidic residues" evidence="5">
    <location>
        <begin position="984"/>
        <end position="1008"/>
    </location>
</feature>
<dbReference type="ExpressionAtlas" id="A0A6I8W1N5">
    <property type="expression patterns" value="baseline"/>
</dbReference>
<dbReference type="FunCoup" id="A0A6I8W1N5">
    <property type="interactions" value="2"/>
</dbReference>
<evidence type="ECO:0000256" key="4">
    <source>
        <dbReference type="ARBA" id="ARBA00023180"/>
    </source>
</evidence>
<keyword evidence="3" id="KW-1015">Disulfide bond</keyword>
<dbReference type="InterPro" id="IPR029058">
    <property type="entry name" value="AB_hydrolase_fold"/>
</dbReference>
<feature type="region of interest" description="Disordered" evidence="5">
    <location>
        <begin position="655"/>
        <end position="680"/>
    </location>
</feature>
<feature type="compositionally biased region" description="Basic residues" evidence="5">
    <location>
        <begin position="1113"/>
        <end position="1122"/>
    </location>
</feature>
<feature type="compositionally biased region" description="Low complexity" evidence="5">
    <location>
        <begin position="602"/>
        <end position="614"/>
    </location>
</feature>
<evidence type="ECO:0000256" key="6">
    <source>
        <dbReference type="SAM" id="SignalP"/>
    </source>
</evidence>
<dbReference type="InterPro" id="IPR019819">
    <property type="entry name" value="Carboxylesterase_B_CS"/>
</dbReference>
<keyword evidence="6" id="KW-0732">Signal</keyword>
<feature type="compositionally biased region" description="Basic and acidic residues" evidence="5">
    <location>
        <begin position="789"/>
        <end position="841"/>
    </location>
</feature>
<dbReference type="RefSeq" id="XP_033236629.1">
    <property type="nucleotide sequence ID" value="XM_033380738.1"/>
</dbReference>
<dbReference type="PANTHER" id="PTHR43142:SF12">
    <property type="entry name" value="CARBOXYLESTERASE TYPE B DOMAIN-CONTAINING PROTEIN-RELATED"/>
    <property type="match status" value="1"/>
</dbReference>